<dbReference type="Proteomes" id="UP000177383">
    <property type="component" value="Unassembled WGS sequence"/>
</dbReference>
<organism evidence="1 2">
    <name type="scientific">Candidatus Gottesmanbacteria bacterium RIFCSPHIGHO2_01_FULL_39_10</name>
    <dbReference type="NCBI Taxonomy" id="1798375"/>
    <lineage>
        <taxon>Bacteria</taxon>
        <taxon>Candidatus Gottesmaniibacteriota</taxon>
    </lineage>
</organism>
<proteinExistence type="predicted"/>
<sequence length="205" mass="24337">MAEYYQNFVTEKSFQLLKKLQKDYQFILIGGWAVFFYTRALKSKDIDIIVDFDELDKLKENHQVNKNERLKKYEINFGEFDVDIYLPFYSQFCLPIEFIQEHLKAAEGFQAPRLEILLILKQQAYEDRKGSAKGEKDKLDILALLNQQEFDFTFYLQILKSHQLDGYRDNLILLLKETKEASELNLNVYQLSKLKKKVLSQLRSV</sequence>
<dbReference type="AlphaFoldDB" id="A0A1F5ZPZ8"/>
<dbReference type="InterPro" id="IPR043519">
    <property type="entry name" value="NT_sf"/>
</dbReference>
<name>A0A1F5ZPZ8_9BACT</name>
<accession>A0A1F5ZPZ8</accession>
<dbReference type="SUPFAM" id="SSF81301">
    <property type="entry name" value="Nucleotidyltransferase"/>
    <property type="match status" value="1"/>
</dbReference>
<dbReference type="Gene3D" id="3.30.460.40">
    <property type="match status" value="1"/>
</dbReference>
<reference evidence="1 2" key="1">
    <citation type="journal article" date="2016" name="Nat. Commun.">
        <title>Thousands of microbial genomes shed light on interconnected biogeochemical processes in an aquifer system.</title>
        <authorList>
            <person name="Anantharaman K."/>
            <person name="Brown C.T."/>
            <person name="Hug L.A."/>
            <person name="Sharon I."/>
            <person name="Castelle C.J."/>
            <person name="Probst A.J."/>
            <person name="Thomas B.C."/>
            <person name="Singh A."/>
            <person name="Wilkins M.J."/>
            <person name="Karaoz U."/>
            <person name="Brodie E.L."/>
            <person name="Williams K.H."/>
            <person name="Hubbard S.S."/>
            <person name="Banfield J.F."/>
        </authorList>
    </citation>
    <scope>NUCLEOTIDE SEQUENCE [LARGE SCALE GENOMIC DNA]</scope>
</reference>
<protein>
    <submittedName>
        <fullName evidence="1">Uncharacterized protein</fullName>
    </submittedName>
</protein>
<evidence type="ECO:0000313" key="1">
    <source>
        <dbReference type="EMBL" id="OGG14481.1"/>
    </source>
</evidence>
<evidence type="ECO:0000313" key="2">
    <source>
        <dbReference type="Proteomes" id="UP000177383"/>
    </source>
</evidence>
<dbReference type="STRING" id="1798375.A2773_06010"/>
<comment type="caution">
    <text evidence="1">The sequence shown here is derived from an EMBL/GenBank/DDBJ whole genome shotgun (WGS) entry which is preliminary data.</text>
</comment>
<gene>
    <name evidence="1" type="ORF">A2773_06010</name>
</gene>
<dbReference type="EMBL" id="MFJE01000016">
    <property type="protein sequence ID" value="OGG14481.1"/>
    <property type="molecule type" value="Genomic_DNA"/>
</dbReference>